<keyword evidence="1" id="KW-0863">Zinc-finger</keyword>
<feature type="transmembrane region" description="Helical" evidence="3">
    <location>
        <begin position="589"/>
        <end position="608"/>
    </location>
</feature>
<comment type="function">
    <text evidence="1">tRNA methylase which 2'-O-methylates cytidine(4) in tRNA(Pro) and tRNA(Gly)(GCC), and adenosine(4) in tRNA(His).</text>
</comment>
<protein>
    <recommendedName>
        <fullName evidence="1">tRNA:m(4)X modification enzyme TRM13</fullName>
        <ecNumber evidence="1">2.1.1.225</ecNumber>
    </recommendedName>
</protein>
<proteinExistence type="inferred from homology"/>
<dbReference type="AlphaFoldDB" id="A0A1D3CWS2"/>
<keyword evidence="1" id="KW-0479">Metal-binding</keyword>
<keyword evidence="1" id="KW-0808">Transferase</keyword>
<dbReference type="PANTHER" id="PTHR12998">
    <property type="entry name" value="TRNA:M(4)X MODIFICATION ENZYME TRM13 HOMOLOG"/>
    <property type="match status" value="1"/>
</dbReference>
<dbReference type="GO" id="GO:0030488">
    <property type="term" value="P:tRNA methylation"/>
    <property type="evidence" value="ECO:0007669"/>
    <property type="project" value="InterPro"/>
</dbReference>
<feature type="domain" description="Methyltransferase TRM13" evidence="4">
    <location>
        <begin position="523"/>
        <end position="596"/>
    </location>
</feature>
<gene>
    <name evidence="5" type="ORF">cyc_02110</name>
</gene>
<keyword evidence="3" id="KW-0812">Transmembrane</keyword>
<dbReference type="InterPro" id="IPR007871">
    <property type="entry name" value="Methyltransferase_TRM13"/>
</dbReference>
<feature type="region of interest" description="Disordered" evidence="2">
    <location>
        <begin position="1"/>
        <end position="45"/>
    </location>
</feature>
<evidence type="ECO:0000256" key="3">
    <source>
        <dbReference type="SAM" id="Phobius"/>
    </source>
</evidence>
<feature type="compositionally biased region" description="Basic and acidic residues" evidence="2">
    <location>
        <begin position="409"/>
        <end position="418"/>
    </location>
</feature>
<sequence length="613" mass="64281">MTTPSPLRAPLPETLSDSGALGDGGAPPSLLAGREGSSGSQQENLRAIVGGRLKRMKPAEEAPGIHSSDSCAAVASCCAPAAGEAGADDHETCEDPEAIGRNRRSSGRHGDRIPCPMDPSHCIYSLRLQAHLKKHVKEEGRAGKVPASVIFIWWIRKGDLTRWLGCWSAVAVAATAPSAGAKAFEAGSSSVLLSGEAPRHRGIRCIVVDREARRYRKEAKDKLLRNPNEPRRLHPAAVAAAQRRKAAGTAATGASAVDCNSGPNNPLLEEATGWRSTAVMQYEESARSASLHSPTVGGSASDAPPLAAAPLVAAASPDESSGCNTDRSLGSLPFLPFPPVRLRMDISDFSLSALLQYVRAQGPLRQPHVPGFFNTLFRYGCRFALPPHPKVKPAVEAQQQALHNGAGEPKAEKARSEEGSFSGVEGSSQESSLSPCFSASTVAECTTETATAAAAATREASAPPAAGRGLPHGPKSRLLRSLADGSTADFFRLAETLGEGGGPNMKKIEEVLGIHFKGSPVVSVLGVAKHLCGSGSDVALRCFASAKDRGPSDFKFCICIATCCHHRCSMDSFVGVDFLLKLGLSLPEISLLFSLSGSVGGCSFFYIARRPLQ</sequence>
<feature type="compositionally biased region" description="Low complexity" evidence="2">
    <location>
        <begin position="454"/>
        <end position="466"/>
    </location>
</feature>
<evidence type="ECO:0000256" key="1">
    <source>
        <dbReference type="RuleBase" id="RU367103"/>
    </source>
</evidence>
<dbReference type="EMBL" id="JROU02001678">
    <property type="protein sequence ID" value="OEH75628.1"/>
    <property type="molecule type" value="Genomic_DNA"/>
</dbReference>
<dbReference type="GO" id="GO:0106050">
    <property type="term" value="F:tRNA 2'-O-methyltransferase activity"/>
    <property type="evidence" value="ECO:0007669"/>
    <property type="project" value="UniProtKB-UniRule"/>
</dbReference>
<feature type="region of interest" description="Disordered" evidence="2">
    <location>
        <begin position="454"/>
        <end position="477"/>
    </location>
</feature>
<dbReference type="Pfam" id="PF05206">
    <property type="entry name" value="TRM13"/>
    <property type="match status" value="1"/>
</dbReference>
<feature type="region of interest" description="Disordered" evidence="2">
    <location>
        <begin position="219"/>
        <end position="245"/>
    </location>
</feature>
<organism evidence="5 6">
    <name type="scientific">Cyclospora cayetanensis</name>
    <dbReference type="NCBI Taxonomy" id="88456"/>
    <lineage>
        <taxon>Eukaryota</taxon>
        <taxon>Sar</taxon>
        <taxon>Alveolata</taxon>
        <taxon>Apicomplexa</taxon>
        <taxon>Conoidasida</taxon>
        <taxon>Coccidia</taxon>
        <taxon>Eucoccidiorida</taxon>
        <taxon>Eimeriorina</taxon>
        <taxon>Eimeriidae</taxon>
        <taxon>Cyclospora</taxon>
    </lineage>
</organism>
<dbReference type="VEuPathDB" id="ToxoDB:cyc_02110"/>
<feature type="compositionally biased region" description="Low complexity" evidence="2">
    <location>
        <begin position="236"/>
        <end position="245"/>
    </location>
</feature>
<feature type="region of interest" description="Disordered" evidence="2">
    <location>
        <begin position="85"/>
        <end position="112"/>
    </location>
</feature>
<feature type="compositionally biased region" description="Low complexity" evidence="2">
    <location>
        <begin position="419"/>
        <end position="433"/>
    </location>
</feature>
<evidence type="ECO:0000313" key="5">
    <source>
        <dbReference type="EMBL" id="OEH75628.1"/>
    </source>
</evidence>
<keyword evidence="1" id="KW-0862">Zinc</keyword>
<dbReference type="Proteomes" id="UP000095192">
    <property type="component" value="Unassembled WGS sequence"/>
</dbReference>
<comment type="catalytic activity">
    <reaction evidence="1">
        <text>cytidine(4) in tRNA(Pro) + S-adenosyl-L-methionine = 2'-O-methylcytidine(4) in tRNA(Pro) + S-adenosyl-L-homocysteine + H(+)</text>
        <dbReference type="Rhea" id="RHEA:32767"/>
        <dbReference type="Rhea" id="RHEA-COMP:10397"/>
        <dbReference type="Rhea" id="RHEA-COMP:10398"/>
        <dbReference type="ChEBI" id="CHEBI:15378"/>
        <dbReference type="ChEBI" id="CHEBI:57856"/>
        <dbReference type="ChEBI" id="CHEBI:59789"/>
        <dbReference type="ChEBI" id="CHEBI:74495"/>
        <dbReference type="ChEBI" id="CHEBI:82748"/>
        <dbReference type="EC" id="2.1.1.225"/>
    </reaction>
</comment>
<keyword evidence="1" id="KW-0489">Methyltransferase</keyword>
<keyword evidence="1" id="KW-0819">tRNA processing</keyword>
<keyword evidence="6" id="KW-1185">Reference proteome</keyword>
<comment type="caution">
    <text evidence="5">The sequence shown here is derived from an EMBL/GenBank/DDBJ whole genome shotgun (WGS) entry which is preliminary data.</text>
</comment>
<keyword evidence="1" id="KW-0949">S-adenosyl-L-methionine</keyword>
<evidence type="ECO:0000256" key="2">
    <source>
        <dbReference type="SAM" id="MobiDB-lite"/>
    </source>
</evidence>
<dbReference type="InterPro" id="IPR039044">
    <property type="entry name" value="Trm13"/>
</dbReference>
<evidence type="ECO:0000313" key="6">
    <source>
        <dbReference type="Proteomes" id="UP000095192"/>
    </source>
</evidence>
<feature type="region of interest" description="Disordered" evidence="2">
    <location>
        <begin position="402"/>
        <end position="433"/>
    </location>
</feature>
<feature type="compositionally biased region" description="Basic and acidic residues" evidence="2">
    <location>
        <begin position="219"/>
        <end position="232"/>
    </location>
</feature>
<accession>A0A1D3CWS2</accession>
<comment type="catalytic activity">
    <reaction evidence="1">
        <text>adenosine(4) in tRNA(His) + S-adenosyl-L-methionine = 2'-O-methyladenosine(4) in tRNA(His) + S-adenosyl-L-homocysteine + H(+)</text>
        <dbReference type="Rhea" id="RHEA:43196"/>
        <dbReference type="Rhea" id="RHEA-COMP:10401"/>
        <dbReference type="Rhea" id="RHEA-COMP:10402"/>
        <dbReference type="ChEBI" id="CHEBI:15378"/>
        <dbReference type="ChEBI" id="CHEBI:57856"/>
        <dbReference type="ChEBI" id="CHEBI:59789"/>
        <dbReference type="ChEBI" id="CHEBI:74411"/>
        <dbReference type="ChEBI" id="CHEBI:74477"/>
        <dbReference type="EC" id="2.1.1.225"/>
    </reaction>
</comment>
<dbReference type="EC" id="2.1.1.225" evidence="1"/>
<keyword evidence="3" id="KW-0472">Membrane</keyword>
<evidence type="ECO:0000259" key="4">
    <source>
        <dbReference type="Pfam" id="PF05206"/>
    </source>
</evidence>
<dbReference type="VEuPathDB" id="ToxoDB:LOC34619008"/>
<comment type="catalytic activity">
    <reaction evidence="1">
        <text>cytidine(4) in tRNA(Gly)(GCC) + S-adenosyl-L-methionine = 2'-O-methylcytidine(4) in tRNA(Gly)(GCC) + S-adenosyl-L-homocysteine + H(+)</text>
        <dbReference type="Rhea" id="RHEA:43192"/>
        <dbReference type="Rhea" id="RHEA-COMP:10399"/>
        <dbReference type="Rhea" id="RHEA-COMP:10400"/>
        <dbReference type="ChEBI" id="CHEBI:15378"/>
        <dbReference type="ChEBI" id="CHEBI:57856"/>
        <dbReference type="ChEBI" id="CHEBI:59789"/>
        <dbReference type="ChEBI" id="CHEBI:74495"/>
        <dbReference type="ChEBI" id="CHEBI:82748"/>
        <dbReference type="EC" id="2.1.1.225"/>
    </reaction>
</comment>
<dbReference type="GO" id="GO:0008270">
    <property type="term" value="F:zinc ion binding"/>
    <property type="evidence" value="ECO:0007669"/>
    <property type="project" value="UniProtKB-KW"/>
</dbReference>
<keyword evidence="3" id="KW-1133">Transmembrane helix</keyword>
<name>A0A1D3CWS2_9EIME</name>
<dbReference type="InParanoid" id="A0A1D3CWS2"/>
<comment type="similarity">
    <text evidence="1">Belongs to the methyltransferase TRM13 family.</text>
</comment>
<dbReference type="PANTHER" id="PTHR12998:SF0">
    <property type="entry name" value="TRNA:M(4)X MODIFICATION ENZYME TRM13 HOMOLOG"/>
    <property type="match status" value="1"/>
</dbReference>
<reference evidence="5 6" key="1">
    <citation type="journal article" date="2016" name="BMC Genomics">
        <title>Comparative genomics reveals Cyclospora cayetanensis possesses coccidia-like metabolism and invasion components but unique surface antigens.</title>
        <authorList>
            <person name="Liu S."/>
            <person name="Wang L."/>
            <person name="Zheng H."/>
            <person name="Xu Z."/>
            <person name="Roellig D.M."/>
            <person name="Li N."/>
            <person name="Frace M.A."/>
            <person name="Tang K."/>
            <person name="Arrowood M.J."/>
            <person name="Moss D.M."/>
            <person name="Zhang L."/>
            <person name="Feng Y."/>
            <person name="Xiao L."/>
        </authorList>
    </citation>
    <scope>NUCLEOTIDE SEQUENCE [LARGE SCALE GENOMIC DNA]</scope>
    <source>
        <strain evidence="5 6">CHN_HEN01</strain>
    </source>
</reference>